<comment type="caution">
    <text evidence="1">The sequence shown here is derived from an EMBL/GenBank/DDBJ whole genome shotgun (WGS) entry which is preliminary data.</text>
</comment>
<gene>
    <name evidence="1" type="ORF">GCM10011514_16680</name>
</gene>
<name>A0A916YN17_9BACT</name>
<dbReference type="AlphaFoldDB" id="A0A916YN17"/>
<reference evidence="1" key="2">
    <citation type="submission" date="2020-09" db="EMBL/GenBank/DDBJ databases">
        <authorList>
            <person name="Sun Q."/>
            <person name="Zhou Y."/>
        </authorList>
    </citation>
    <scope>NUCLEOTIDE SEQUENCE</scope>
    <source>
        <strain evidence="1">CGMCC 1.15958</strain>
    </source>
</reference>
<proteinExistence type="predicted"/>
<dbReference type="EMBL" id="BMKK01000003">
    <property type="protein sequence ID" value="GGD53225.1"/>
    <property type="molecule type" value="Genomic_DNA"/>
</dbReference>
<accession>A0A916YN17</accession>
<sequence>MNAETANNGLLTTARFKDFHTFPDGHPLVHLNEVTLKDALAEIMQGVEFTRVFATHVRIKLEPILSIDFESVNKNEIVGVVMDIGKTLMQDKLTPAFLKSNDEGGNMLRTIDQKFAAAKMPLNLEGIFSMTADQRGFMLEFIRFWGMYYDNLPQQKLSQK</sequence>
<dbReference type="Proteomes" id="UP000609064">
    <property type="component" value="Unassembled WGS sequence"/>
</dbReference>
<reference evidence="1" key="1">
    <citation type="journal article" date="2014" name="Int. J. Syst. Evol. Microbiol.">
        <title>Complete genome sequence of Corynebacterium casei LMG S-19264T (=DSM 44701T), isolated from a smear-ripened cheese.</title>
        <authorList>
            <consortium name="US DOE Joint Genome Institute (JGI-PGF)"/>
            <person name="Walter F."/>
            <person name="Albersmeier A."/>
            <person name="Kalinowski J."/>
            <person name="Ruckert C."/>
        </authorList>
    </citation>
    <scope>NUCLEOTIDE SEQUENCE</scope>
    <source>
        <strain evidence="1">CGMCC 1.15958</strain>
    </source>
</reference>
<evidence type="ECO:0000313" key="1">
    <source>
        <dbReference type="EMBL" id="GGD53225.1"/>
    </source>
</evidence>
<dbReference type="RefSeq" id="WP_188765604.1">
    <property type="nucleotide sequence ID" value="NZ_BMKK01000003.1"/>
</dbReference>
<keyword evidence="2" id="KW-1185">Reference proteome</keyword>
<evidence type="ECO:0000313" key="2">
    <source>
        <dbReference type="Proteomes" id="UP000609064"/>
    </source>
</evidence>
<protein>
    <submittedName>
        <fullName evidence="1">Uncharacterized protein</fullName>
    </submittedName>
</protein>
<organism evidence="1 2">
    <name type="scientific">Emticicia aquatilis</name>
    <dbReference type="NCBI Taxonomy" id="1537369"/>
    <lineage>
        <taxon>Bacteria</taxon>
        <taxon>Pseudomonadati</taxon>
        <taxon>Bacteroidota</taxon>
        <taxon>Cytophagia</taxon>
        <taxon>Cytophagales</taxon>
        <taxon>Leadbetterellaceae</taxon>
        <taxon>Emticicia</taxon>
    </lineage>
</organism>